<name>A0A0Q3WZC6_9BACI</name>
<keyword evidence="2" id="KW-1185">Reference proteome</keyword>
<dbReference type="RefSeq" id="WP_055740297.1">
    <property type="nucleotide sequence ID" value="NZ_JAAIWL010000051.1"/>
</dbReference>
<sequence>MEKQIIISYDEYLDLEKKVNQLEQTYFSYEETNLILHKVLDYIKDKELDKDLVLYLMAVMNDPKQRPVFPLW</sequence>
<reference evidence="1 2" key="1">
    <citation type="submission" date="2015-09" db="EMBL/GenBank/DDBJ databases">
        <title>Genome sequencing project for genomic taxonomy and phylogenomics of Bacillus-like bacteria.</title>
        <authorList>
            <person name="Liu B."/>
            <person name="Wang J."/>
            <person name="Zhu Y."/>
            <person name="Liu G."/>
            <person name="Chen Q."/>
            <person name="Chen Z."/>
            <person name="Lan J."/>
            <person name="Che J."/>
            <person name="Ge C."/>
            <person name="Shi H."/>
            <person name="Pan Z."/>
            <person name="Liu X."/>
        </authorList>
    </citation>
    <scope>NUCLEOTIDE SEQUENCE [LARGE SCALE GENOMIC DNA]</scope>
    <source>
        <strain evidence="1 2">LMG 18435</strain>
    </source>
</reference>
<dbReference type="Proteomes" id="UP000051888">
    <property type="component" value="Unassembled WGS sequence"/>
</dbReference>
<dbReference type="AlphaFoldDB" id="A0A0Q3WZC6"/>
<evidence type="ECO:0000313" key="1">
    <source>
        <dbReference type="EMBL" id="KQL54522.1"/>
    </source>
</evidence>
<comment type="caution">
    <text evidence="1">The sequence shown here is derived from an EMBL/GenBank/DDBJ whole genome shotgun (WGS) entry which is preliminary data.</text>
</comment>
<accession>A0A0Q3WZC6</accession>
<dbReference type="EMBL" id="LJJC01000004">
    <property type="protein sequence ID" value="KQL54522.1"/>
    <property type="molecule type" value="Genomic_DNA"/>
</dbReference>
<organism evidence="1 2">
    <name type="scientific">Heyndrickxia shackletonii</name>
    <dbReference type="NCBI Taxonomy" id="157838"/>
    <lineage>
        <taxon>Bacteria</taxon>
        <taxon>Bacillati</taxon>
        <taxon>Bacillota</taxon>
        <taxon>Bacilli</taxon>
        <taxon>Bacillales</taxon>
        <taxon>Bacillaceae</taxon>
        <taxon>Heyndrickxia</taxon>
    </lineage>
</organism>
<evidence type="ECO:0000313" key="2">
    <source>
        <dbReference type="Proteomes" id="UP000051888"/>
    </source>
</evidence>
<proteinExistence type="predicted"/>
<dbReference type="STRING" id="157838.AN964_14145"/>
<protein>
    <submittedName>
        <fullName evidence="1">Uncharacterized protein</fullName>
    </submittedName>
</protein>
<gene>
    <name evidence="1" type="ORF">AN964_14145</name>
</gene>
<dbReference type="PATRIC" id="fig|157838.3.peg.3143"/>